<evidence type="ECO:0000256" key="5">
    <source>
        <dbReference type="ARBA" id="ARBA00022898"/>
    </source>
</evidence>
<dbReference type="SUPFAM" id="SSF53383">
    <property type="entry name" value="PLP-dependent transferases"/>
    <property type="match status" value="1"/>
</dbReference>
<dbReference type="InterPro" id="IPR015422">
    <property type="entry name" value="PyrdxlP-dep_Trfase_small"/>
</dbReference>
<dbReference type="EMBL" id="MHMW01000028">
    <property type="protein sequence ID" value="OGZ33680.1"/>
    <property type="molecule type" value="Genomic_DNA"/>
</dbReference>
<evidence type="ECO:0000256" key="2">
    <source>
        <dbReference type="ARBA" id="ARBA00007441"/>
    </source>
</evidence>
<dbReference type="AlphaFoldDB" id="A0A1G2F7S7"/>
<evidence type="ECO:0000256" key="6">
    <source>
        <dbReference type="RuleBase" id="RU000481"/>
    </source>
</evidence>
<gene>
    <name evidence="8" type="ORF">A2Y98_01970</name>
</gene>
<dbReference type="Pfam" id="PF00155">
    <property type="entry name" value="Aminotran_1_2"/>
    <property type="match status" value="1"/>
</dbReference>
<dbReference type="GO" id="GO:0006520">
    <property type="term" value="P:amino acid metabolic process"/>
    <property type="evidence" value="ECO:0007669"/>
    <property type="project" value="InterPro"/>
</dbReference>
<dbReference type="STRING" id="1801992.A2Y98_01970"/>
<evidence type="ECO:0000256" key="3">
    <source>
        <dbReference type="ARBA" id="ARBA00022576"/>
    </source>
</evidence>
<dbReference type="EC" id="2.6.1.-" evidence="6"/>
<keyword evidence="5" id="KW-0663">Pyridoxal phosphate</keyword>
<dbReference type="Gene3D" id="3.90.1150.10">
    <property type="entry name" value="Aspartate Aminotransferase, domain 1"/>
    <property type="match status" value="1"/>
</dbReference>
<name>A0A1G2F7S7_9BACT</name>
<accession>A0A1G2F7S7</accession>
<evidence type="ECO:0000256" key="4">
    <source>
        <dbReference type="ARBA" id="ARBA00022679"/>
    </source>
</evidence>
<reference evidence="8 9" key="1">
    <citation type="journal article" date="2016" name="Nat. Commun.">
        <title>Thousands of microbial genomes shed light on interconnected biogeochemical processes in an aquifer system.</title>
        <authorList>
            <person name="Anantharaman K."/>
            <person name="Brown C.T."/>
            <person name="Hug L.A."/>
            <person name="Sharon I."/>
            <person name="Castelle C.J."/>
            <person name="Probst A.J."/>
            <person name="Thomas B.C."/>
            <person name="Singh A."/>
            <person name="Wilkins M.J."/>
            <person name="Karaoz U."/>
            <person name="Brodie E.L."/>
            <person name="Williams K.H."/>
            <person name="Hubbard S.S."/>
            <person name="Banfield J.F."/>
        </authorList>
    </citation>
    <scope>NUCLEOTIDE SEQUENCE [LARGE SCALE GENOMIC DNA]</scope>
</reference>
<dbReference type="PANTHER" id="PTHR46383:SF1">
    <property type="entry name" value="ASPARTATE AMINOTRANSFERASE"/>
    <property type="match status" value="1"/>
</dbReference>
<dbReference type="InterPro" id="IPR004838">
    <property type="entry name" value="NHTrfase_class1_PyrdxlP-BS"/>
</dbReference>
<dbReference type="InterPro" id="IPR004839">
    <property type="entry name" value="Aminotransferase_I/II_large"/>
</dbReference>
<evidence type="ECO:0000259" key="7">
    <source>
        <dbReference type="Pfam" id="PF00155"/>
    </source>
</evidence>
<dbReference type="CDD" id="cd00609">
    <property type="entry name" value="AAT_like"/>
    <property type="match status" value="1"/>
</dbReference>
<dbReference type="InterPro" id="IPR050596">
    <property type="entry name" value="AspAT/PAT-like"/>
</dbReference>
<proteinExistence type="inferred from homology"/>
<dbReference type="Proteomes" id="UP000179099">
    <property type="component" value="Unassembled WGS sequence"/>
</dbReference>
<dbReference type="InterPro" id="IPR015421">
    <property type="entry name" value="PyrdxlP-dep_Trfase_major"/>
</dbReference>
<evidence type="ECO:0000313" key="9">
    <source>
        <dbReference type="Proteomes" id="UP000179099"/>
    </source>
</evidence>
<evidence type="ECO:0000313" key="8">
    <source>
        <dbReference type="EMBL" id="OGZ33680.1"/>
    </source>
</evidence>
<comment type="caution">
    <text evidence="8">The sequence shown here is derived from an EMBL/GenBank/DDBJ whole genome shotgun (WGS) entry which is preliminary data.</text>
</comment>
<dbReference type="Gene3D" id="3.40.640.10">
    <property type="entry name" value="Type I PLP-dependent aspartate aminotransferase-like (Major domain)"/>
    <property type="match status" value="1"/>
</dbReference>
<protein>
    <recommendedName>
        <fullName evidence="6">Aminotransferase</fullName>
        <ecNumber evidence="6">2.6.1.-</ecNumber>
    </recommendedName>
</protein>
<comment type="cofactor">
    <cofactor evidence="1 6">
        <name>pyridoxal 5'-phosphate</name>
        <dbReference type="ChEBI" id="CHEBI:597326"/>
    </cofactor>
</comment>
<dbReference type="InterPro" id="IPR015424">
    <property type="entry name" value="PyrdxlP-dep_Trfase"/>
</dbReference>
<dbReference type="GO" id="GO:0008483">
    <property type="term" value="F:transaminase activity"/>
    <property type="evidence" value="ECO:0007669"/>
    <property type="project" value="UniProtKB-KW"/>
</dbReference>
<evidence type="ECO:0000256" key="1">
    <source>
        <dbReference type="ARBA" id="ARBA00001933"/>
    </source>
</evidence>
<feature type="domain" description="Aminotransferase class I/classII large" evidence="7">
    <location>
        <begin position="17"/>
        <end position="343"/>
    </location>
</feature>
<dbReference type="PROSITE" id="PS00105">
    <property type="entry name" value="AA_TRANSFER_CLASS_1"/>
    <property type="match status" value="1"/>
</dbReference>
<keyword evidence="4 6" id="KW-0808">Transferase</keyword>
<dbReference type="PANTHER" id="PTHR46383">
    <property type="entry name" value="ASPARTATE AMINOTRANSFERASE"/>
    <property type="match status" value="1"/>
</dbReference>
<keyword evidence="3 6" id="KW-0032">Aminotransferase</keyword>
<dbReference type="GO" id="GO:0030170">
    <property type="term" value="F:pyridoxal phosphate binding"/>
    <property type="evidence" value="ECO:0007669"/>
    <property type="project" value="InterPro"/>
</dbReference>
<organism evidence="8 9">
    <name type="scientific">Candidatus Portnoybacteria bacterium RBG_19FT_COMBO_36_7</name>
    <dbReference type="NCBI Taxonomy" id="1801992"/>
    <lineage>
        <taxon>Bacteria</taxon>
        <taxon>Candidatus Portnoyibacteriota</taxon>
    </lineage>
</organism>
<sequence length="354" mass="40834">MQKIESPAAFIGKDDNNLISFGSGQPDLPPPEAVYKILPTYRNFKYGLIKGQENLRQALAAQYQNAKADNFVITNGASEALDLTLRALYQPGAKVLLPKPYYYSYPFNVRLAGMEPVFYELVDGKIDFEQFKKEILGCQAVLINSPGNPTGTVQDLAVLKKIEKLGQKLNIYIISDEVYKDLIYERENYLMEGKKVLTLNSFSKTYAMCGFRVGYVYAREKELIDKIVEMKTHTSMNTNILGQEMAYEATKVPRSYIDSQTKIWKERRDLIYNGLWELGLEVWKPEGAFYVFPKMKNPGKVVSDLYFKYHVITYDGTWFGDEQRVRFSYALDAEKIKEGLRRLGEYLKKEYREN</sequence>
<comment type="similarity">
    <text evidence="2 6">Belongs to the class-I pyridoxal-phosphate-dependent aminotransferase family.</text>
</comment>